<dbReference type="EMBL" id="KK853332">
    <property type="protein sequence ID" value="KDR08386.1"/>
    <property type="molecule type" value="Genomic_DNA"/>
</dbReference>
<proteinExistence type="predicted"/>
<gene>
    <name evidence="1" type="ORF">L798_00799</name>
</gene>
<dbReference type="Proteomes" id="UP000027135">
    <property type="component" value="Unassembled WGS sequence"/>
</dbReference>
<dbReference type="InParanoid" id="A0A067QVC3"/>
<sequence>MHQSTATHQLVLREMVRTPRQISVQIKHDSNWALSRLSLNPSFFKQRASMAGIFPNEEGLGTLDKPRRTHEHTFTAHAAHHKRKLLLSLRFTPTAHVTSRNF</sequence>
<evidence type="ECO:0000313" key="1">
    <source>
        <dbReference type="EMBL" id="KDR08386.1"/>
    </source>
</evidence>
<name>A0A067QVC3_ZOONE</name>
<keyword evidence="2" id="KW-1185">Reference proteome</keyword>
<organism evidence="1 2">
    <name type="scientific">Zootermopsis nevadensis</name>
    <name type="common">Dampwood termite</name>
    <dbReference type="NCBI Taxonomy" id="136037"/>
    <lineage>
        <taxon>Eukaryota</taxon>
        <taxon>Metazoa</taxon>
        <taxon>Ecdysozoa</taxon>
        <taxon>Arthropoda</taxon>
        <taxon>Hexapoda</taxon>
        <taxon>Insecta</taxon>
        <taxon>Pterygota</taxon>
        <taxon>Neoptera</taxon>
        <taxon>Polyneoptera</taxon>
        <taxon>Dictyoptera</taxon>
        <taxon>Blattodea</taxon>
        <taxon>Blattoidea</taxon>
        <taxon>Termitoidae</taxon>
        <taxon>Termopsidae</taxon>
        <taxon>Zootermopsis</taxon>
    </lineage>
</organism>
<reference evidence="1 2" key="1">
    <citation type="journal article" date="2014" name="Nat. Commun.">
        <title>Molecular traces of alternative social organization in a termite genome.</title>
        <authorList>
            <person name="Terrapon N."/>
            <person name="Li C."/>
            <person name="Robertson H.M."/>
            <person name="Ji L."/>
            <person name="Meng X."/>
            <person name="Booth W."/>
            <person name="Chen Z."/>
            <person name="Childers C.P."/>
            <person name="Glastad K.M."/>
            <person name="Gokhale K."/>
            <person name="Gowin J."/>
            <person name="Gronenberg W."/>
            <person name="Hermansen R.A."/>
            <person name="Hu H."/>
            <person name="Hunt B.G."/>
            <person name="Huylmans A.K."/>
            <person name="Khalil S.M."/>
            <person name="Mitchell R.D."/>
            <person name="Munoz-Torres M.C."/>
            <person name="Mustard J.A."/>
            <person name="Pan H."/>
            <person name="Reese J.T."/>
            <person name="Scharf M.E."/>
            <person name="Sun F."/>
            <person name="Vogel H."/>
            <person name="Xiao J."/>
            <person name="Yang W."/>
            <person name="Yang Z."/>
            <person name="Yang Z."/>
            <person name="Zhou J."/>
            <person name="Zhu J."/>
            <person name="Brent C.S."/>
            <person name="Elsik C.G."/>
            <person name="Goodisman M.A."/>
            <person name="Liberles D.A."/>
            <person name="Roe R.M."/>
            <person name="Vargo E.L."/>
            <person name="Vilcinskas A."/>
            <person name="Wang J."/>
            <person name="Bornberg-Bauer E."/>
            <person name="Korb J."/>
            <person name="Zhang G."/>
            <person name="Liebig J."/>
        </authorList>
    </citation>
    <scope>NUCLEOTIDE SEQUENCE [LARGE SCALE GENOMIC DNA]</scope>
    <source>
        <tissue evidence="1">Whole organism</tissue>
    </source>
</reference>
<dbReference type="AlphaFoldDB" id="A0A067QVC3"/>
<accession>A0A067QVC3</accession>
<protein>
    <submittedName>
        <fullName evidence="1">Uncharacterized protein</fullName>
    </submittedName>
</protein>
<evidence type="ECO:0000313" key="2">
    <source>
        <dbReference type="Proteomes" id="UP000027135"/>
    </source>
</evidence>